<sequence length="184" mass="21102">MPSGAFQVKRVFSTSCRSPKDLDSARNLFMANGESSNDGFLDRLLADIAREKSERWEFDFNLGQPIPSSSRSQLEYTVLSNDKVPQFYRPVEFPFQSSSDESSDSENFDPVFKKSLVFEKFQKNKRPAGLQTPRKQPSGLETPHKQQPITSYICRRKHTKQAAPISKPLKQLNQRANRRFSLQP</sequence>
<evidence type="ECO:0000256" key="3">
    <source>
        <dbReference type="SAM" id="MobiDB-lite"/>
    </source>
</evidence>
<organism evidence="7 9">
    <name type="scientific">Bursaphelenchus xylophilus</name>
    <name type="common">Pinewood nematode worm</name>
    <name type="synonym">Aphelenchoides xylophilus</name>
    <dbReference type="NCBI Taxonomy" id="6326"/>
    <lineage>
        <taxon>Eukaryota</taxon>
        <taxon>Metazoa</taxon>
        <taxon>Ecdysozoa</taxon>
        <taxon>Nematoda</taxon>
        <taxon>Chromadorea</taxon>
        <taxon>Rhabditida</taxon>
        <taxon>Tylenchina</taxon>
        <taxon>Tylenchomorpha</taxon>
        <taxon>Aphelenchoidea</taxon>
        <taxon>Aphelenchoididae</taxon>
        <taxon>Bursaphelenchus</taxon>
    </lineage>
</organism>
<keyword evidence="8" id="KW-1185">Reference proteome</keyword>
<dbReference type="AlphaFoldDB" id="A0A1I7SSA0"/>
<evidence type="ECO:0000313" key="8">
    <source>
        <dbReference type="Proteomes" id="UP000659654"/>
    </source>
</evidence>
<feature type="domain" description="Cyclin-dependent kinase inhibitor" evidence="4">
    <location>
        <begin position="27"/>
        <end position="68"/>
    </location>
</feature>
<name>A0A1I7SSA0_BURXY</name>
<feature type="region of interest" description="Disordered" evidence="3">
    <location>
        <begin position="123"/>
        <end position="184"/>
    </location>
</feature>
<dbReference type="Proteomes" id="UP000095284">
    <property type="component" value="Unplaced"/>
</dbReference>
<feature type="compositionally biased region" description="Polar residues" evidence="3">
    <location>
        <begin position="171"/>
        <end position="184"/>
    </location>
</feature>
<dbReference type="Pfam" id="PF02234">
    <property type="entry name" value="CDI"/>
    <property type="match status" value="1"/>
</dbReference>
<evidence type="ECO:0000313" key="5">
    <source>
        <dbReference type="EMBL" id="CAD5215749.1"/>
    </source>
</evidence>
<evidence type="ECO:0000313" key="9">
    <source>
        <dbReference type="WBParaSite" id="BXY_1591700.1"/>
    </source>
</evidence>
<comment type="similarity">
    <text evidence="1">Belongs to the CDI family.</text>
</comment>
<dbReference type="InterPro" id="IPR044898">
    <property type="entry name" value="CDI_dom_sf"/>
</dbReference>
<reference evidence="6" key="2">
    <citation type="submission" date="2020-08" db="EMBL/GenBank/DDBJ databases">
        <authorList>
            <person name="Kikuchi T."/>
        </authorList>
    </citation>
    <scope>NUCLEOTIDE SEQUENCE</scope>
    <source>
        <strain evidence="5">Ka4C1</strain>
    </source>
</reference>
<protein>
    <submittedName>
        <fullName evidence="5">(pine wood nematode) hypothetical protein</fullName>
    </submittedName>
</protein>
<gene>
    <name evidence="5" type="ORF">BXYJ_LOCUS4185</name>
</gene>
<evidence type="ECO:0000259" key="4">
    <source>
        <dbReference type="Pfam" id="PF02234"/>
    </source>
</evidence>
<dbReference type="GO" id="GO:0004861">
    <property type="term" value="F:cyclin-dependent protein serine/threonine kinase inhibitor activity"/>
    <property type="evidence" value="ECO:0007669"/>
    <property type="project" value="InterPro"/>
</dbReference>
<evidence type="ECO:0000313" key="7">
    <source>
        <dbReference type="Proteomes" id="UP000095284"/>
    </source>
</evidence>
<proteinExistence type="inferred from homology"/>
<dbReference type="Proteomes" id="UP000582659">
    <property type="component" value="Unassembled WGS sequence"/>
</dbReference>
<reference evidence="9" key="1">
    <citation type="submission" date="2016-11" db="UniProtKB">
        <authorList>
            <consortium name="WormBaseParasite"/>
        </authorList>
    </citation>
    <scope>IDENTIFICATION</scope>
</reference>
<accession>A0A1I7SSA0</accession>
<dbReference type="Proteomes" id="UP000659654">
    <property type="component" value="Unassembled WGS sequence"/>
</dbReference>
<dbReference type="WBParaSite" id="BXY_1591700.1">
    <property type="protein sequence ID" value="BXY_1591700.1"/>
    <property type="gene ID" value="BXY_1591700"/>
</dbReference>
<keyword evidence="2" id="KW-0649">Protein kinase inhibitor</keyword>
<dbReference type="Gene3D" id="4.10.365.10">
    <property type="entry name" value="p27"/>
    <property type="match status" value="1"/>
</dbReference>
<dbReference type="InterPro" id="IPR003175">
    <property type="entry name" value="CDI_dom"/>
</dbReference>
<evidence type="ECO:0000256" key="1">
    <source>
        <dbReference type="ARBA" id="ARBA00006726"/>
    </source>
</evidence>
<dbReference type="GO" id="GO:0005634">
    <property type="term" value="C:nucleus"/>
    <property type="evidence" value="ECO:0007669"/>
    <property type="project" value="InterPro"/>
</dbReference>
<dbReference type="EMBL" id="CAJFCV020000002">
    <property type="protein sequence ID" value="CAG9097845.1"/>
    <property type="molecule type" value="Genomic_DNA"/>
</dbReference>
<dbReference type="OrthoDB" id="6373236at2759"/>
<dbReference type="EMBL" id="CAJFDI010000002">
    <property type="protein sequence ID" value="CAD5215749.1"/>
    <property type="molecule type" value="Genomic_DNA"/>
</dbReference>
<evidence type="ECO:0000313" key="6">
    <source>
        <dbReference type="EMBL" id="CAG9097845.1"/>
    </source>
</evidence>
<evidence type="ECO:0000256" key="2">
    <source>
        <dbReference type="ARBA" id="ARBA00023013"/>
    </source>
</evidence>
<dbReference type="GO" id="GO:0051726">
    <property type="term" value="P:regulation of cell cycle"/>
    <property type="evidence" value="ECO:0007669"/>
    <property type="project" value="InterPro"/>
</dbReference>